<dbReference type="Gene3D" id="3.40.50.1000">
    <property type="entry name" value="HAD superfamily/HAD-like"/>
    <property type="match status" value="1"/>
</dbReference>
<keyword evidence="5 7" id="KW-0378">Hydrolase</keyword>
<dbReference type="InterPro" id="IPR010023">
    <property type="entry name" value="KdsC_fam"/>
</dbReference>
<comment type="cofactor">
    <cofactor evidence="1">
        <name>Mg(2+)</name>
        <dbReference type="ChEBI" id="CHEBI:18420"/>
    </cofactor>
</comment>
<dbReference type="CDD" id="cd01630">
    <property type="entry name" value="HAD_KDO-like"/>
    <property type="match status" value="1"/>
</dbReference>
<accession>A0ABP8M670</accession>
<keyword evidence="6" id="KW-0460">Magnesium</keyword>
<protein>
    <submittedName>
        <fullName evidence="7">HAD-IIIA family hydrolase</fullName>
    </submittedName>
</protein>
<dbReference type="InterPro" id="IPR023214">
    <property type="entry name" value="HAD_sf"/>
</dbReference>
<dbReference type="NCBIfam" id="TIGR01670">
    <property type="entry name" value="KdsC-phosphatas"/>
    <property type="match status" value="1"/>
</dbReference>
<sequence length="176" mass="19259">MPTKLSTDASIAEPITCIISDVDGVMTDGRIVYDDHGVETKRFHVRDGLGIKLWMRSGFAFAILSARQGNAVKKRAAELGIEHVAQGFEKKWPAAESLFDAIGCRPEQVCYIGDDLPDIAVMKRVALAVSPADAATDARDAAHWVLQKQGGEGAVRELVERLLRAKGVWQDHLDLH</sequence>
<proteinExistence type="inferred from homology"/>
<evidence type="ECO:0000256" key="5">
    <source>
        <dbReference type="ARBA" id="ARBA00022801"/>
    </source>
</evidence>
<dbReference type="SFLD" id="SFLDS00003">
    <property type="entry name" value="Haloacid_Dehalogenase"/>
    <property type="match status" value="1"/>
</dbReference>
<evidence type="ECO:0000256" key="1">
    <source>
        <dbReference type="ARBA" id="ARBA00001946"/>
    </source>
</evidence>
<organism evidence="7 8">
    <name type="scientific">Novipirellula rosea</name>
    <dbReference type="NCBI Taxonomy" id="1031540"/>
    <lineage>
        <taxon>Bacteria</taxon>
        <taxon>Pseudomonadati</taxon>
        <taxon>Planctomycetota</taxon>
        <taxon>Planctomycetia</taxon>
        <taxon>Pirellulales</taxon>
        <taxon>Pirellulaceae</taxon>
        <taxon>Novipirellula</taxon>
    </lineage>
</organism>
<dbReference type="SUPFAM" id="SSF56784">
    <property type="entry name" value="HAD-like"/>
    <property type="match status" value="1"/>
</dbReference>
<comment type="similarity">
    <text evidence="2">Belongs to the KdsC family.</text>
</comment>
<dbReference type="Proteomes" id="UP001500840">
    <property type="component" value="Unassembled WGS sequence"/>
</dbReference>
<evidence type="ECO:0000313" key="7">
    <source>
        <dbReference type="EMBL" id="GAA4443612.1"/>
    </source>
</evidence>
<dbReference type="PIRSF" id="PIRSF006118">
    <property type="entry name" value="KDO8-P_Ptase"/>
    <property type="match status" value="1"/>
</dbReference>
<dbReference type="Pfam" id="PF08282">
    <property type="entry name" value="Hydrolase_3"/>
    <property type="match status" value="1"/>
</dbReference>
<dbReference type="RefSeq" id="WP_339944218.1">
    <property type="nucleotide sequence ID" value="NZ_BAABGA010000005.1"/>
</dbReference>
<evidence type="ECO:0000256" key="6">
    <source>
        <dbReference type="ARBA" id="ARBA00022842"/>
    </source>
</evidence>
<comment type="subunit">
    <text evidence="3">Homotetramer.</text>
</comment>
<dbReference type="SFLD" id="SFLDG01138">
    <property type="entry name" value="C1.6.2:_Deoxy-d-mannose-octulo"/>
    <property type="match status" value="1"/>
</dbReference>
<comment type="caution">
    <text evidence="7">The sequence shown here is derived from an EMBL/GenBank/DDBJ whole genome shotgun (WGS) entry which is preliminary data.</text>
</comment>
<dbReference type="InterPro" id="IPR050793">
    <property type="entry name" value="CMP-NeuNAc_synthase"/>
</dbReference>
<dbReference type="InterPro" id="IPR036412">
    <property type="entry name" value="HAD-like_sf"/>
</dbReference>
<dbReference type="PANTHER" id="PTHR21485:SF3">
    <property type="entry name" value="N-ACYLNEURAMINATE CYTIDYLYLTRANSFERASE"/>
    <property type="match status" value="1"/>
</dbReference>
<evidence type="ECO:0000313" key="8">
    <source>
        <dbReference type="Proteomes" id="UP001500840"/>
    </source>
</evidence>
<name>A0ABP8M670_9BACT</name>
<dbReference type="GO" id="GO:0016787">
    <property type="term" value="F:hydrolase activity"/>
    <property type="evidence" value="ECO:0007669"/>
    <property type="project" value="UniProtKB-KW"/>
</dbReference>
<gene>
    <name evidence="7" type="ORF">GCM10023156_00940</name>
</gene>
<dbReference type="PANTHER" id="PTHR21485">
    <property type="entry name" value="HAD SUPERFAMILY MEMBERS CMAS AND KDSC"/>
    <property type="match status" value="1"/>
</dbReference>
<keyword evidence="4" id="KW-0479">Metal-binding</keyword>
<dbReference type="EMBL" id="BAABGA010000005">
    <property type="protein sequence ID" value="GAA4443612.1"/>
    <property type="molecule type" value="Genomic_DNA"/>
</dbReference>
<evidence type="ECO:0000256" key="4">
    <source>
        <dbReference type="ARBA" id="ARBA00022723"/>
    </source>
</evidence>
<evidence type="ECO:0000256" key="3">
    <source>
        <dbReference type="ARBA" id="ARBA00011881"/>
    </source>
</evidence>
<reference evidence="8" key="1">
    <citation type="journal article" date="2019" name="Int. J. Syst. Evol. Microbiol.">
        <title>The Global Catalogue of Microorganisms (GCM) 10K type strain sequencing project: providing services to taxonomists for standard genome sequencing and annotation.</title>
        <authorList>
            <consortium name="The Broad Institute Genomics Platform"/>
            <consortium name="The Broad Institute Genome Sequencing Center for Infectious Disease"/>
            <person name="Wu L."/>
            <person name="Ma J."/>
        </authorList>
    </citation>
    <scope>NUCLEOTIDE SEQUENCE [LARGE SCALE GENOMIC DNA]</scope>
    <source>
        <strain evidence="8">JCM 17759</strain>
    </source>
</reference>
<keyword evidence="8" id="KW-1185">Reference proteome</keyword>
<evidence type="ECO:0000256" key="2">
    <source>
        <dbReference type="ARBA" id="ARBA00005893"/>
    </source>
</evidence>
<dbReference type="SFLD" id="SFLDG01136">
    <property type="entry name" value="C1.6:_Phosphoserine_Phosphatas"/>
    <property type="match status" value="1"/>
</dbReference>